<evidence type="ECO:0000313" key="4">
    <source>
        <dbReference type="EMBL" id="PYE49966.1"/>
    </source>
</evidence>
<dbReference type="InterPro" id="IPR008972">
    <property type="entry name" value="Cupredoxin"/>
</dbReference>
<dbReference type="Proteomes" id="UP000248326">
    <property type="component" value="Unassembled WGS sequence"/>
</dbReference>
<name>A0A318S2J7_9DEIO</name>
<reference evidence="4 5" key="1">
    <citation type="submission" date="2018-06" db="EMBL/GenBank/DDBJ databases">
        <title>Genomic Encyclopedia of Type Strains, Phase IV (KMG-IV): sequencing the most valuable type-strain genomes for metagenomic binning, comparative biology and taxonomic classification.</title>
        <authorList>
            <person name="Goeker M."/>
        </authorList>
    </citation>
    <scope>NUCLEOTIDE SEQUENCE [LARGE SCALE GENOMIC DNA]</scope>
    <source>
        <strain evidence="4 5">DSM 18048</strain>
    </source>
</reference>
<sequence length="176" mass="18199">MIGRLALPALLVVTAALAQMPSMPTMAQAAPSTTAPLPTTSVTTDTATKTVKVVFVAGHDTANNGLNYNGDAKGEKTLTVPLGWTIEVTLANGGRMPHDFAVVSGASVPSNVGGAKLAFKDAATQVTMPGMVSPTTKFVANRPGSYLILCRVGRHAANGMYVKLVVANSLKEATYR</sequence>
<dbReference type="InterPro" id="IPR049544">
    <property type="entry name" value="SoxE-like_C"/>
</dbReference>
<dbReference type="Gene3D" id="2.60.40.420">
    <property type="entry name" value="Cupredoxins - blue copper proteins"/>
    <property type="match status" value="1"/>
</dbReference>
<dbReference type="PROSITE" id="PS00079">
    <property type="entry name" value="MULTICOPPER_OXIDASE1"/>
    <property type="match status" value="1"/>
</dbReference>
<dbReference type="GO" id="GO:0046872">
    <property type="term" value="F:metal ion binding"/>
    <property type="evidence" value="ECO:0007669"/>
    <property type="project" value="UniProtKB-KW"/>
</dbReference>
<accession>A0A318S2J7</accession>
<organism evidence="4 5">
    <name type="scientific">Deinococcus yavapaiensis KR-236</name>
    <dbReference type="NCBI Taxonomy" id="694435"/>
    <lineage>
        <taxon>Bacteria</taxon>
        <taxon>Thermotogati</taxon>
        <taxon>Deinococcota</taxon>
        <taxon>Deinococci</taxon>
        <taxon>Deinococcales</taxon>
        <taxon>Deinococcaceae</taxon>
        <taxon>Deinococcus</taxon>
    </lineage>
</organism>
<feature type="signal peptide" evidence="2">
    <location>
        <begin position="1"/>
        <end position="18"/>
    </location>
</feature>
<dbReference type="InterPro" id="IPR033138">
    <property type="entry name" value="Cu_oxidase_CS"/>
</dbReference>
<evidence type="ECO:0000313" key="5">
    <source>
        <dbReference type="Proteomes" id="UP000248326"/>
    </source>
</evidence>
<evidence type="ECO:0000256" key="2">
    <source>
        <dbReference type="SAM" id="SignalP"/>
    </source>
</evidence>
<gene>
    <name evidence="4" type="ORF">DES52_12051</name>
</gene>
<dbReference type="RefSeq" id="WP_110888537.1">
    <property type="nucleotide sequence ID" value="NZ_QJSX01000020.1"/>
</dbReference>
<dbReference type="SUPFAM" id="SSF49503">
    <property type="entry name" value="Cupredoxins"/>
    <property type="match status" value="1"/>
</dbReference>
<dbReference type="Pfam" id="PF06525">
    <property type="entry name" value="SoxE"/>
    <property type="match status" value="1"/>
</dbReference>
<keyword evidence="1" id="KW-0479">Metal-binding</keyword>
<keyword evidence="5" id="KW-1185">Reference proteome</keyword>
<feature type="domain" description="Sulfocyanin-like C-terminal" evidence="3">
    <location>
        <begin position="42"/>
        <end position="170"/>
    </location>
</feature>
<evidence type="ECO:0000259" key="3">
    <source>
        <dbReference type="Pfam" id="PF06525"/>
    </source>
</evidence>
<proteinExistence type="predicted"/>
<feature type="chain" id="PRO_5016274989" evidence="2">
    <location>
        <begin position="19"/>
        <end position="176"/>
    </location>
</feature>
<protein>
    <submittedName>
        <fullName evidence="4">Sulfocyanin SoxE-like protein</fullName>
    </submittedName>
</protein>
<evidence type="ECO:0000256" key="1">
    <source>
        <dbReference type="ARBA" id="ARBA00022723"/>
    </source>
</evidence>
<dbReference type="AlphaFoldDB" id="A0A318S2J7"/>
<comment type="caution">
    <text evidence="4">The sequence shown here is derived from an EMBL/GenBank/DDBJ whole genome shotgun (WGS) entry which is preliminary data.</text>
</comment>
<dbReference type="EMBL" id="QJSX01000020">
    <property type="protein sequence ID" value="PYE49966.1"/>
    <property type="molecule type" value="Genomic_DNA"/>
</dbReference>
<keyword evidence="2" id="KW-0732">Signal</keyword>
<dbReference type="OrthoDB" id="2083062at2"/>